<dbReference type="GO" id="GO:0005886">
    <property type="term" value="C:plasma membrane"/>
    <property type="evidence" value="ECO:0007669"/>
    <property type="project" value="TreeGrafter"/>
</dbReference>
<evidence type="ECO:0000256" key="4">
    <source>
        <dbReference type="ARBA" id="ARBA00023157"/>
    </source>
</evidence>
<evidence type="ECO:0000313" key="8">
    <source>
        <dbReference type="EMBL" id="JAS04527.1"/>
    </source>
</evidence>
<dbReference type="PROSITE" id="PS50214">
    <property type="entry name" value="DISINTEGRIN_2"/>
    <property type="match status" value="1"/>
</dbReference>
<dbReference type="InterPro" id="IPR001762">
    <property type="entry name" value="Disintegrin_dom"/>
</dbReference>
<name>A0A194APV6_9SAUR</name>
<keyword evidence="2" id="KW-0964">Secreted</keyword>
<reference evidence="8" key="1">
    <citation type="journal article" date="2015" name="G3 (Bethesda)">
        <title>Post-transcriptional mechanisms contribute little to phenotypic variation in snake venoms.</title>
        <authorList>
            <person name="Rokyta D.R."/>
            <person name="Margres M.J."/>
            <person name="Calvin K."/>
        </authorList>
    </citation>
    <scope>NUCLEOTIDE SEQUENCE</scope>
    <source>
        <strain evidence="8">KW1750</strain>
        <tissue evidence="8">Venom gland</tissue>
    </source>
</reference>
<dbReference type="SMR" id="A0A194APV6"/>
<dbReference type="PANTHER" id="PTHR11905:SF32">
    <property type="entry name" value="DISINTEGRIN AND METALLOPROTEINASE DOMAIN-CONTAINING PROTEIN 28"/>
    <property type="match status" value="1"/>
</dbReference>
<dbReference type="SMART" id="SM00050">
    <property type="entry name" value="DISIN"/>
    <property type="match status" value="1"/>
</dbReference>
<dbReference type="EMBL" id="GDAZ01000026">
    <property type="protein sequence ID" value="JAS04527.1"/>
    <property type="molecule type" value="Transcribed_RNA"/>
</dbReference>
<organism evidence="8">
    <name type="scientific">Agkistrodon piscivorus</name>
    <name type="common">cottonmouth</name>
    <dbReference type="NCBI Taxonomy" id="8715"/>
    <lineage>
        <taxon>Eukaryota</taxon>
        <taxon>Metazoa</taxon>
        <taxon>Chordata</taxon>
        <taxon>Craniata</taxon>
        <taxon>Vertebrata</taxon>
        <taxon>Euteleostomi</taxon>
        <taxon>Lepidosauria</taxon>
        <taxon>Squamata</taxon>
        <taxon>Bifurcata</taxon>
        <taxon>Unidentata</taxon>
        <taxon>Episquamata</taxon>
        <taxon>Toxicofera</taxon>
        <taxon>Serpentes</taxon>
        <taxon>Colubroidea</taxon>
        <taxon>Viperidae</taxon>
        <taxon>Crotalinae</taxon>
        <taxon>Agkistrodon</taxon>
    </lineage>
</organism>
<dbReference type="GO" id="GO:0090729">
    <property type="term" value="F:toxin activity"/>
    <property type="evidence" value="ECO:0007669"/>
    <property type="project" value="UniProtKB-KW"/>
</dbReference>
<dbReference type="PRINTS" id="PR00289">
    <property type="entry name" value="DISINTEGRIN"/>
</dbReference>
<protein>
    <submittedName>
        <fullName evidence="8">Disintegrin 2b</fullName>
    </submittedName>
</protein>
<dbReference type="InterPro" id="IPR036436">
    <property type="entry name" value="Disintegrin_dom_sf"/>
</dbReference>
<dbReference type="Pfam" id="PF00200">
    <property type="entry name" value="Disintegrin"/>
    <property type="match status" value="1"/>
</dbReference>
<feature type="signal peptide" evidence="6">
    <location>
        <begin position="1"/>
        <end position="20"/>
    </location>
</feature>
<comment type="caution">
    <text evidence="5">Lacks conserved residue(s) required for the propagation of feature annotation.</text>
</comment>
<accession>A0A194APV6</accession>
<keyword evidence="4" id="KW-1015">Disulfide bond</keyword>
<dbReference type="GO" id="GO:0005576">
    <property type="term" value="C:extracellular region"/>
    <property type="evidence" value="ECO:0007669"/>
    <property type="project" value="UniProtKB-SubCell"/>
</dbReference>
<evidence type="ECO:0000256" key="2">
    <source>
        <dbReference type="ARBA" id="ARBA00022525"/>
    </source>
</evidence>
<feature type="chain" id="PRO_5008262734" evidence="6">
    <location>
        <begin position="21"/>
        <end position="111"/>
    </location>
</feature>
<dbReference type="PROSITE" id="PS00427">
    <property type="entry name" value="DISINTEGRIN_1"/>
    <property type="match status" value="1"/>
</dbReference>
<dbReference type="FunFam" id="4.10.70.10:FF:000005">
    <property type="entry name" value="Zinc metalloproteinase/disintegrin"/>
    <property type="match status" value="1"/>
</dbReference>
<evidence type="ECO:0000256" key="5">
    <source>
        <dbReference type="PROSITE-ProRule" id="PRU00068"/>
    </source>
</evidence>
<keyword evidence="3" id="KW-0800">Toxin</keyword>
<feature type="domain" description="Disintegrin" evidence="7">
    <location>
        <begin position="51"/>
        <end position="111"/>
    </location>
</feature>
<dbReference type="AlphaFoldDB" id="A0A194APV6"/>
<evidence type="ECO:0000259" key="7">
    <source>
        <dbReference type="PROSITE" id="PS50214"/>
    </source>
</evidence>
<evidence type="ECO:0000256" key="3">
    <source>
        <dbReference type="ARBA" id="ARBA00022656"/>
    </source>
</evidence>
<comment type="subcellular location">
    <subcellularLocation>
        <location evidence="1">Secreted</location>
    </subcellularLocation>
</comment>
<sequence>MIQVLLVTICLAVFPYQGSSIILESGNVNDYEVVYPRKITPLPKGAVQPKNPCCDAATCKLTPGAQCAEGLCCDQCKFIKAGKICRRARGDNPDYRCTGQSGDCPRKHFYA</sequence>
<dbReference type="InterPro" id="IPR018358">
    <property type="entry name" value="Disintegrin_CS"/>
</dbReference>
<proteinExistence type="predicted"/>
<dbReference type="Gene3D" id="4.10.70.10">
    <property type="entry name" value="Disintegrin domain"/>
    <property type="match status" value="1"/>
</dbReference>
<evidence type="ECO:0000256" key="6">
    <source>
        <dbReference type="SAM" id="SignalP"/>
    </source>
</evidence>
<dbReference type="SUPFAM" id="SSF57552">
    <property type="entry name" value="Blood coagulation inhibitor (disintegrin)"/>
    <property type="match status" value="1"/>
</dbReference>
<keyword evidence="8" id="KW-0401">Integrin</keyword>
<evidence type="ECO:0000256" key="1">
    <source>
        <dbReference type="ARBA" id="ARBA00004613"/>
    </source>
</evidence>
<dbReference type="GO" id="GO:0007229">
    <property type="term" value="P:integrin-mediated signaling pathway"/>
    <property type="evidence" value="ECO:0007669"/>
    <property type="project" value="UniProtKB-KW"/>
</dbReference>
<dbReference type="PANTHER" id="PTHR11905">
    <property type="entry name" value="ADAM A DISINTEGRIN AND METALLOPROTEASE DOMAIN"/>
    <property type="match status" value="1"/>
</dbReference>
<keyword evidence="6" id="KW-0732">Signal</keyword>